<evidence type="ECO:0000256" key="3">
    <source>
        <dbReference type="ARBA" id="ARBA00023163"/>
    </source>
</evidence>
<keyword evidence="3" id="KW-0804">Transcription</keyword>
<dbReference type="Gene3D" id="3.40.50.10490">
    <property type="entry name" value="Glucose-6-phosphate isomerase like protein, domain 1"/>
    <property type="match status" value="1"/>
</dbReference>
<dbReference type="Pfam" id="PF01418">
    <property type="entry name" value="HTH_6"/>
    <property type="match status" value="1"/>
</dbReference>
<keyword evidence="2" id="KW-0238">DNA-binding</keyword>
<dbReference type="Gene3D" id="1.10.10.10">
    <property type="entry name" value="Winged helix-like DNA-binding domain superfamily/Winged helix DNA-binding domain"/>
    <property type="match status" value="1"/>
</dbReference>
<dbReference type="InterPro" id="IPR035472">
    <property type="entry name" value="RpiR-like_SIS"/>
</dbReference>
<keyword evidence="1" id="KW-0805">Transcription regulation</keyword>
<feature type="domain" description="HTH rpiR-type" evidence="4">
    <location>
        <begin position="3"/>
        <end position="79"/>
    </location>
</feature>
<proteinExistence type="predicted"/>
<reference evidence="6 7" key="1">
    <citation type="submission" date="2023-09" db="EMBL/GenBank/DDBJ databases">
        <title>Complete Genome and Methylome dissection of Bacillus brevis NEB573 original source of BbsI restriction endonuclease.</title>
        <authorList>
            <person name="Fomenkov A."/>
            <person name="Roberts R.D."/>
        </authorList>
    </citation>
    <scope>NUCLEOTIDE SEQUENCE [LARGE SCALE GENOMIC DNA]</scope>
    <source>
        <strain evidence="6 7">NEB573</strain>
    </source>
</reference>
<dbReference type="PROSITE" id="PS51464">
    <property type="entry name" value="SIS"/>
    <property type="match status" value="1"/>
</dbReference>
<dbReference type="InterPro" id="IPR009057">
    <property type="entry name" value="Homeodomain-like_sf"/>
</dbReference>
<accession>A0ABY9SX44</accession>
<organism evidence="6 7">
    <name type="scientific">Brevibacillus brevis</name>
    <name type="common">Bacillus brevis</name>
    <dbReference type="NCBI Taxonomy" id="1393"/>
    <lineage>
        <taxon>Bacteria</taxon>
        <taxon>Bacillati</taxon>
        <taxon>Bacillota</taxon>
        <taxon>Bacilli</taxon>
        <taxon>Bacillales</taxon>
        <taxon>Paenibacillaceae</taxon>
        <taxon>Brevibacillus</taxon>
    </lineage>
</organism>
<gene>
    <name evidence="6" type="ORF">RGB73_16360</name>
</gene>
<keyword evidence="7" id="KW-1185">Reference proteome</keyword>
<feature type="domain" description="SIS" evidence="5">
    <location>
        <begin position="132"/>
        <end position="269"/>
    </location>
</feature>
<evidence type="ECO:0000256" key="1">
    <source>
        <dbReference type="ARBA" id="ARBA00023015"/>
    </source>
</evidence>
<dbReference type="InterPro" id="IPR001347">
    <property type="entry name" value="SIS_dom"/>
</dbReference>
<dbReference type="InterPro" id="IPR036388">
    <property type="entry name" value="WH-like_DNA-bd_sf"/>
</dbReference>
<dbReference type="InterPro" id="IPR000281">
    <property type="entry name" value="HTH_RpiR"/>
</dbReference>
<evidence type="ECO:0000313" key="7">
    <source>
        <dbReference type="Proteomes" id="UP001256827"/>
    </source>
</evidence>
<dbReference type="PROSITE" id="PS51071">
    <property type="entry name" value="HTH_RPIR"/>
    <property type="match status" value="1"/>
</dbReference>
<evidence type="ECO:0000259" key="4">
    <source>
        <dbReference type="PROSITE" id="PS51071"/>
    </source>
</evidence>
<evidence type="ECO:0000259" key="5">
    <source>
        <dbReference type="PROSITE" id="PS51464"/>
    </source>
</evidence>
<dbReference type="InterPro" id="IPR046348">
    <property type="entry name" value="SIS_dom_sf"/>
</dbReference>
<dbReference type="Pfam" id="PF01380">
    <property type="entry name" value="SIS"/>
    <property type="match status" value="1"/>
</dbReference>
<evidence type="ECO:0000313" key="6">
    <source>
        <dbReference type="EMBL" id="WNC12311.1"/>
    </source>
</evidence>
<name>A0ABY9SX44_BREBE</name>
<dbReference type="Proteomes" id="UP001256827">
    <property type="component" value="Chromosome"/>
</dbReference>
<dbReference type="CDD" id="cd05013">
    <property type="entry name" value="SIS_RpiR"/>
    <property type="match status" value="1"/>
</dbReference>
<protein>
    <submittedName>
        <fullName evidence="6">MurR/RpiR family transcriptional regulator</fullName>
    </submittedName>
</protein>
<dbReference type="PANTHER" id="PTHR30514">
    <property type="entry name" value="GLUCOKINASE"/>
    <property type="match status" value="1"/>
</dbReference>
<evidence type="ECO:0000256" key="2">
    <source>
        <dbReference type="ARBA" id="ARBA00023125"/>
    </source>
</evidence>
<dbReference type="PANTHER" id="PTHR30514:SF18">
    <property type="entry name" value="RPIR-FAMILY TRANSCRIPTIONAL REGULATOR"/>
    <property type="match status" value="1"/>
</dbReference>
<dbReference type="EMBL" id="CP134050">
    <property type="protein sequence ID" value="WNC12311.1"/>
    <property type="molecule type" value="Genomic_DNA"/>
</dbReference>
<dbReference type="RefSeq" id="WP_310763618.1">
    <property type="nucleotide sequence ID" value="NZ_CP134050.1"/>
</dbReference>
<dbReference type="InterPro" id="IPR047640">
    <property type="entry name" value="RpiR-like"/>
</dbReference>
<sequence>MGDNLIDRIRSASTMLPKKQRQICQYINANLFEASSLTVAELAQKVGTGTTTVMRLVESLGYTSYSNFKRDLRHAVVSSAGESYSTFWELQQKRLSVNLESGSSRFAGVLFEGEALFRNLNNPHFFAQLEAGIEAILSAKRVYVLGLRTSKPFALNLEYLLKHHMDNVYQLSDESEFMIETIARMKQQDLVIVFAVRPIIKKTGEMVRLCHKLGIPVMLITTGNQDQHPLTSLSRVVITAGEIDSLLSCVPLILINELLAHESGRRLEGQAKQDFQRLERILEENNLTIWEQ</sequence>
<dbReference type="SUPFAM" id="SSF53697">
    <property type="entry name" value="SIS domain"/>
    <property type="match status" value="1"/>
</dbReference>
<dbReference type="SUPFAM" id="SSF46689">
    <property type="entry name" value="Homeodomain-like"/>
    <property type="match status" value="1"/>
</dbReference>